<comment type="caution">
    <text evidence="1">The sequence shown here is derived from an EMBL/GenBank/DDBJ whole genome shotgun (WGS) entry which is preliminary data.</text>
</comment>
<accession>A0A0G1R620</accession>
<proteinExistence type="predicted"/>
<sequence>MSKLFFDHLVVYEEVEKGIARVAKSREERDELWQIVDELVHHRALGFILDKLPRAHHEEFLEKFHQAPYDEGLFDYLKEKIGENVEELLKEELGSLAYELLEEILGSEQKK</sequence>
<reference evidence="1 2" key="1">
    <citation type="journal article" date="2015" name="Nature">
        <title>rRNA introns, odd ribosomes, and small enigmatic genomes across a large radiation of phyla.</title>
        <authorList>
            <person name="Brown C.T."/>
            <person name="Hug L.A."/>
            <person name="Thomas B.C."/>
            <person name="Sharon I."/>
            <person name="Castelle C.J."/>
            <person name="Singh A."/>
            <person name="Wilkins M.J."/>
            <person name="Williams K.H."/>
            <person name="Banfield J.F."/>
        </authorList>
    </citation>
    <scope>NUCLEOTIDE SEQUENCE [LARGE SCALE GENOMIC DNA]</scope>
</reference>
<protein>
    <submittedName>
        <fullName evidence="1">Uncharacterized protein</fullName>
    </submittedName>
</protein>
<gene>
    <name evidence="1" type="ORF">UX25_C0034G0002</name>
</gene>
<evidence type="ECO:0000313" key="2">
    <source>
        <dbReference type="Proteomes" id="UP000034922"/>
    </source>
</evidence>
<organism evidence="1 2">
    <name type="scientific">Candidatus Woesebacteria bacterium GW2011_GWC2_45_9</name>
    <dbReference type="NCBI Taxonomy" id="1618589"/>
    <lineage>
        <taxon>Bacteria</taxon>
        <taxon>Candidatus Woeseibacteriota</taxon>
    </lineage>
</organism>
<dbReference type="AlphaFoldDB" id="A0A0G1R620"/>
<evidence type="ECO:0000313" key="1">
    <source>
        <dbReference type="EMBL" id="KKU16365.1"/>
    </source>
</evidence>
<dbReference type="EMBL" id="LCLM01000034">
    <property type="protein sequence ID" value="KKU16365.1"/>
    <property type="molecule type" value="Genomic_DNA"/>
</dbReference>
<name>A0A0G1R620_9BACT</name>
<dbReference type="Proteomes" id="UP000034922">
    <property type="component" value="Unassembled WGS sequence"/>
</dbReference>